<keyword evidence="1" id="KW-0175">Coiled coil</keyword>
<keyword evidence="3" id="KW-1185">Reference proteome</keyword>
<evidence type="ECO:0000313" key="2">
    <source>
        <dbReference type="EMBL" id="ARU57599.1"/>
    </source>
</evidence>
<gene>
    <name evidence="2" type="ORF">OLMES_3569</name>
</gene>
<reference evidence="2 3" key="1">
    <citation type="submission" date="2017-05" db="EMBL/GenBank/DDBJ databases">
        <title>Genomic insights into alkan degradation activity of Oleiphilus messinensis.</title>
        <authorList>
            <person name="Kozyavkin S.A."/>
            <person name="Slesarev A.I."/>
            <person name="Golyshin P.N."/>
            <person name="Korzhenkov A."/>
            <person name="Golyshina O.N."/>
            <person name="Toshchakov S.V."/>
        </authorList>
    </citation>
    <scope>NUCLEOTIDE SEQUENCE [LARGE SCALE GENOMIC DNA]</scope>
    <source>
        <strain evidence="2 3">ME102</strain>
    </source>
</reference>
<dbReference type="Proteomes" id="UP000196027">
    <property type="component" value="Chromosome"/>
</dbReference>
<name>A0A1Y0IBS0_9GAMM</name>
<evidence type="ECO:0000313" key="3">
    <source>
        <dbReference type="Proteomes" id="UP000196027"/>
    </source>
</evidence>
<dbReference type="AlphaFoldDB" id="A0A1Y0IBS0"/>
<protein>
    <recommendedName>
        <fullName evidence="4">Flagellar protein FliT</fullName>
    </recommendedName>
</protein>
<proteinExistence type="predicted"/>
<dbReference type="EMBL" id="CP021425">
    <property type="protein sequence ID" value="ARU57599.1"/>
    <property type="molecule type" value="Genomic_DNA"/>
</dbReference>
<dbReference type="Gene3D" id="1.20.58.380">
    <property type="entry name" value="Flagellar protein flit"/>
    <property type="match status" value="1"/>
</dbReference>
<dbReference type="KEGG" id="ome:OLMES_3569"/>
<sequence>MSLDYSNLEQIKCALFASFEKEDWDSVEALDSQLTTEVENLVNRAAFAGQNERDALQSMLRDIQSEYQRMLIEAKDKQSELGRQLKQLNNEHKAASRYIDSAKYR</sequence>
<dbReference type="RefSeq" id="WP_087462474.1">
    <property type="nucleotide sequence ID" value="NZ_CP021425.1"/>
</dbReference>
<evidence type="ECO:0008006" key="4">
    <source>
        <dbReference type="Google" id="ProtNLM"/>
    </source>
</evidence>
<feature type="coiled-coil region" evidence="1">
    <location>
        <begin position="53"/>
        <end position="91"/>
    </location>
</feature>
<accession>A0A1Y0IBS0</accession>
<evidence type="ECO:0000256" key="1">
    <source>
        <dbReference type="SAM" id="Coils"/>
    </source>
</evidence>
<organism evidence="2 3">
    <name type="scientific">Oleiphilus messinensis</name>
    <dbReference type="NCBI Taxonomy" id="141451"/>
    <lineage>
        <taxon>Bacteria</taxon>
        <taxon>Pseudomonadati</taxon>
        <taxon>Pseudomonadota</taxon>
        <taxon>Gammaproteobacteria</taxon>
        <taxon>Oceanospirillales</taxon>
        <taxon>Oleiphilaceae</taxon>
        <taxon>Oleiphilus</taxon>
    </lineage>
</organism>